<evidence type="ECO:0000256" key="4">
    <source>
        <dbReference type="ARBA" id="ARBA00023163"/>
    </source>
</evidence>
<accession>A0A4R4EHE2</accession>
<evidence type="ECO:0000313" key="8">
    <source>
        <dbReference type="Proteomes" id="UP000295418"/>
    </source>
</evidence>
<evidence type="ECO:0000256" key="1">
    <source>
        <dbReference type="ARBA" id="ARBA00010641"/>
    </source>
</evidence>
<dbReference type="InterPro" id="IPR014284">
    <property type="entry name" value="RNA_pol_sigma-70_dom"/>
</dbReference>
<dbReference type="SUPFAM" id="SSF88659">
    <property type="entry name" value="Sigma3 and sigma4 domains of RNA polymerase sigma factors"/>
    <property type="match status" value="1"/>
</dbReference>
<sequence length="180" mass="21351">MEEQERINQAIRGNEQALAHLLHDHYAFLMKYLLKVTMNPALAEDLTQDTMLKCIEKIHLYNGKSKFSSWLITIASRLYIDGMRRNKLERKWQESQKQPLRFMQWQMGQTHEQWSDILEAMATVSYETRLPVMLKHYYGYSYEEIAEIINVPVGTVKSRIYNGLRHIRKELNDIEQSENG</sequence>
<evidence type="ECO:0000259" key="6">
    <source>
        <dbReference type="Pfam" id="PF08281"/>
    </source>
</evidence>
<reference evidence="7 8" key="1">
    <citation type="submission" date="2019-03" db="EMBL/GenBank/DDBJ databases">
        <authorList>
            <person name="Kim M.K.M."/>
        </authorList>
    </citation>
    <scope>NUCLEOTIDE SEQUENCE [LARGE SCALE GENOMIC DNA]</scope>
    <source>
        <strain evidence="7 8">18JY21-1</strain>
    </source>
</reference>
<dbReference type="NCBIfam" id="NF007216">
    <property type="entry name" value="PRK09638.1"/>
    <property type="match status" value="1"/>
</dbReference>
<evidence type="ECO:0000259" key="5">
    <source>
        <dbReference type="Pfam" id="PF04542"/>
    </source>
</evidence>
<keyword evidence="4" id="KW-0804">Transcription</keyword>
<dbReference type="PANTHER" id="PTHR43133:SF60">
    <property type="entry name" value="RNA POLYMERASE SIGMA FACTOR SIGV"/>
    <property type="match status" value="1"/>
</dbReference>
<comment type="similarity">
    <text evidence="1">Belongs to the sigma-70 factor family. ECF subfamily.</text>
</comment>
<proteinExistence type="inferred from homology"/>
<dbReference type="PANTHER" id="PTHR43133">
    <property type="entry name" value="RNA POLYMERASE ECF-TYPE SIGMA FACTO"/>
    <property type="match status" value="1"/>
</dbReference>
<keyword evidence="2" id="KW-0805">Transcription regulation</keyword>
<dbReference type="InterPro" id="IPR013249">
    <property type="entry name" value="RNA_pol_sigma70_r4_t2"/>
</dbReference>
<keyword evidence="3" id="KW-0731">Sigma factor</keyword>
<feature type="domain" description="RNA polymerase sigma factor 70 region 4 type 2" evidence="6">
    <location>
        <begin position="117"/>
        <end position="167"/>
    </location>
</feature>
<organism evidence="7 8">
    <name type="scientific">Paenibacillus albiflavus</name>
    <dbReference type="NCBI Taxonomy" id="2545760"/>
    <lineage>
        <taxon>Bacteria</taxon>
        <taxon>Bacillati</taxon>
        <taxon>Bacillota</taxon>
        <taxon>Bacilli</taxon>
        <taxon>Bacillales</taxon>
        <taxon>Paenibacillaceae</taxon>
        <taxon>Paenibacillus</taxon>
    </lineage>
</organism>
<comment type="caution">
    <text evidence="7">The sequence shown here is derived from an EMBL/GenBank/DDBJ whole genome shotgun (WGS) entry which is preliminary data.</text>
</comment>
<evidence type="ECO:0000256" key="2">
    <source>
        <dbReference type="ARBA" id="ARBA00023015"/>
    </source>
</evidence>
<dbReference type="GO" id="GO:0003677">
    <property type="term" value="F:DNA binding"/>
    <property type="evidence" value="ECO:0007669"/>
    <property type="project" value="InterPro"/>
</dbReference>
<dbReference type="EMBL" id="SKFG01000004">
    <property type="protein sequence ID" value="TCZ78763.1"/>
    <property type="molecule type" value="Genomic_DNA"/>
</dbReference>
<feature type="domain" description="RNA polymerase sigma-70 region 2" evidence="5">
    <location>
        <begin position="22"/>
        <end position="87"/>
    </location>
</feature>
<evidence type="ECO:0000313" key="7">
    <source>
        <dbReference type="EMBL" id="TCZ78763.1"/>
    </source>
</evidence>
<dbReference type="InterPro" id="IPR007627">
    <property type="entry name" value="RNA_pol_sigma70_r2"/>
</dbReference>
<dbReference type="InterPro" id="IPR013325">
    <property type="entry name" value="RNA_pol_sigma_r2"/>
</dbReference>
<dbReference type="Pfam" id="PF04542">
    <property type="entry name" value="Sigma70_r2"/>
    <property type="match status" value="1"/>
</dbReference>
<dbReference type="InterPro" id="IPR013324">
    <property type="entry name" value="RNA_pol_sigma_r3/r4-like"/>
</dbReference>
<dbReference type="Pfam" id="PF08281">
    <property type="entry name" value="Sigma70_r4_2"/>
    <property type="match status" value="1"/>
</dbReference>
<dbReference type="Proteomes" id="UP000295418">
    <property type="component" value="Unassembled WGS sequence"/>
</dbReference>
<dbReference type="OrthoDB" id="3472490at2"/>
<dbReference type="InterPro" id="IPR039425">
    <property type="entry name" value="RNA_pol_sigma-70-like"/>
</dbReference>
<evidence type="ECO:0000256" key="3">
    <source>
        <dbReference type="ARBA" id="ARBA00023082"/>
    </source>
</evidence>
<dbReference type="Gene3D" id="1.10.10.10">
    <property type="entry name" value="Winged helix-like DNA-binding domain superfamily/Winged helix DNA-binding domain"/>
    <property type="match status" value="1"/>
</dbReference>
<dbReference type="GO" id="GO:0016987">
    <property type="term" value="F:sigma factor activity"/>
    <property type="evidence" value="ECO:0007669"/>
    <property type="project" value="UniProtKB-KW"/>
</dbReference>
<dbReference type="RefSeq" id="WP_132417213.1">
    <property type="nucleotide sequence ID" value="NZ_SKFG01000004.1"/>
</dbReference>
<keyword evidence="8" id="KW-1185">Reference proteome</keyword>
<dbReference type="GO" id="GO:0006352">
    <property type="term" value="P:DNA-templated transcription initiation"/>
    <property type="evidence" value="ECO:0007669"/>
    <property type="project" value="InterPro"/>
</dbReference>
<dbReference type="CDD" id="cd06171">
    <property type="entry name" value="Sigma70_r4"/>
    <property type="match status" value="1"/>
</dbReference>
<dbReference type="SUPFAM" id="SSF88946">
    <property type="entry name" value="Sigma2 domain of RNA polymerase sigma factors"/>
    <property type="match status" value="1"/>
</dbReference>
<protein>
    <submittedName>
        <fullName evidence="7">RNA polymerase sigma factor SigY</fullName>
    </submittedName>
</protein>
<gene>
    <name evidence="7" type="primary">sigY</name>
    <name evidence="7" type="ORF">E0485_06705</name>
</gene>
<dbReference type="Gene3D" id="1.10.1740.10">
    <property type="match status" value="1"/>
</dbReference>
<dbReference type="AlphaFoldDB" id="A0A4R4EHE2"/>
<dbReference type="NCBIfam" id="TIGR02937">
    <property type="entry name" value="sigma70-ECF"/>
    <property type="match status" value="1"/>
</dbReference>
<name>A0A4R4EHE2_9BACL</name>
<dbReference type="InterPro" id="IPR036388">
    <property type="entry name" value="WH-like_DNA-bd_sf"/>
</dbReference>